<dbReference type="Gene3D" id="2.60.40.1180">
    <property type="entry name" value="Golgi alpha-mannosidase II"/>
    <property type="match status" value="1"/>
</dbReference>
<feature type="domain" description="Beta-glucuronidase C-terminal" evidence="2">
    <location>
        <begin position="420"/>
        <end position="524"/>
    </location>
</feature>
<dbReference type="Gene3D" id="3.20.20.80">
    <property type="entry name" value="Glycosidases"/>
    <property type="match status" value="1"/>
</dbReference>
<name>A0A6A6Z5K9_9PEZI</name>
<dbReference type="SUPFAM" id="SSF51445">
    <property type="entry name" value="(Trans)glycosidases"/>
    <property type="match status" value="1"/>
</dbReference>
<dbReference type="InterPro" id="IPR013780">
    <property type="entry name" value="Glyco_hydro_b"/>
</dbReference>
<dbReference type="AlphaFoldDB" id="A0A6A6Z5K9"/>
<dbReference type="OrthoDB" id="2831684at2759"/>
<dbReference type="PANTHER" id="PTHR36183:SF2">
    <property type="entry name" value="BETA-GLUCURONIDASE C-TERMINAL DOMAIN-CONTAINING PROTEIN"/>
    <property type="match status" value="1"/>
</dbReference>
<dbReference type="InterPro" id="IPR031728">
    <property type="entry name" value="GlcAase_C"/>
</dbReference>
<feature type="chain" id="PRO_5044629630" description="Beta-glucuronidase C-terminal domain-containing protein" evidence="1">
    <location>
        <begin position="21"/>
        <end position="615"/>
    </location>
</feature>
<dbReference type="InterPro" id="IPR052974">
    <property type="entry name" value="GH79_Enzymes"/>
</dbReference>
<sequence length="615" mass="65131">MHLFLSRFVLIVSILVHACAQDTLTIFPAANVADAAGVSSPLSPSFAGFGIEPSNLYSFTGGDRPNQFSVNLLQNLADYAGAPPHIRLGGNAGDLMIYDSSFDDYSLKNNPNAVGQGKYASDSMIFGPSYFKALDRFPGGTPITYGLNLAYSEADYVENIVKEAAAALKDMTNVKLASFEIGNEPDLYLQNGFRTGTWDGQVYTQEFLNRAASVYDQVLKPAGLPSSFFEAPATASTIGTTFEIKQLVQNGLIANTNGSQYISAWNQHDYFYFIDVSDYPLNLDDLMNLDNTNTQFAYWEGQVTEGLKTGLPYVLREMASVGPIGKDGISDTFGAALWTLNFFLYAASLNISSVQMHMTDNSNASAWQPITMYGNDPHVRPQYYAHAAVAQLIGNGNGTTQIGVLNTNDASGSYSGRIRAYAAYASGELRSLVLINSLQANSSDPSKGAYIFNISLPNYQGDSLFLSYLTADGADSLFGTTWNGISFEDSNDGSPKTVNKTIETLPIGPGGKASISVRDSQAVVANIGSLLGSKVLPAQAPTSTSGSKSSEGAKKSTAVSGVTAMATAAISAAVTTTAVLSAKPTGVGVRGGTAERMLPLLVVVGAVVWGAFCMA</sequence>
<feature type="signal peptide" evidence="1">
    <location>
        <begin position="1"/>
        <end position="20"/>
    </location>
</feature>
<accession>A0A6A6Z5K9</accession>
<evidence type="ECO:0000313" key="3">
    <source>
        <dbReference type="EMBL" id="KAF2816392.1"/>
    </source>
</evidence>
<organism evidence="3">
    <name type="scientific">Mytilinidion resinicola</name>
    <dbReference type="NCBI Taxonomy" id="574789"/>
    <lineage>
        <taxon>Eukaryota</taxon>
        <taxon>Fungi</taxon>
        <taxon>Dikarya</taxon>
        <taxon>Ascomycota</taxon>
        <taxon>Pezizomycotina</taxon>
        <taxon>Dothideomycetes</taxon>
        <taxon>Pleosporomycetidae</taxon>
        <taxon>Mytilinidiales</taxon>
        <taxon>Mytilinidiaceae</taxon>
        <taxon>Mytilinidion</taxon>
    </lineage>
</organism>
<dbReference type="InterPro" id="IPR017853">
    <property type="entry name" value="GH"/>
</dbReference>
<evidence type="ECO:0000313" key="5">
    <source>
        <dbReference type="RefSeq" id="XP_033583356.1"/>
    </source>
</evidence>
<dbReference type="EMBL" id="MU003693">
    <property type="protein sequence ID" value="KAF2816392.1"/>
    <property type="molecule type" value="Genomic_DNA"/>
</dbReference>
<dbReference type="Proteomes" id="UP000504636">
    <property type="component" value="Unplaced"/>
</dbReference>
<reference evidence="5" key="2">
    <citation type="submission" date="2020-04" db="EMBL/GenBank/DDBJ databases">
        <authorList>
            <consortium name="NCBI Genome Project"/>
        </authorList>
    </citation>
    <scope>NUCLEOTIDE SEQUENCE</scope>
    <source>
        <strain evidence="5">CBS 304.34</strain>
    </source>
</reference>
<dbReference type="Pfam" id="PF16862">
    <property type="entry name" value="Glyco_hydro_79C"/>
    <property type="match status" value="1"/>
</dbReference>
<dbReference type="PANTHER" id="PTHR36183">
    <property type="entry name" value="BETA-GLUCURONIDASE"/>
    <property type="match status" value="1"/>
</dbReference>
<keyword evidence="4" id="KW-1185">Reference proteome</keyword>
<reference evidence="5" key="3">
    <citation type="submission" date="2025-04" db="UniProtKB">
        <authorList>
            <consortium name="RefSeq"/>
        </authorList>
    </citation>
    <scope>IDENTIFICATION</scope>
    <source>
        <strain evidence="5">CBS 304.34</strain>
    </source>
</reference>
<evidence type="ECO:0000313" key="4">
    <source>
        <dbReference type="Proteomes" id="UP000504636"/>
    </source>
</evidence>
<dbReference type="RefSeq" id="XP_033583356.1">
    <property type="nucleotide sequence ID" value="XM_033727562.1"/>
</dbReference>
<dbReference type="GeneID" id="54468455"/>
<gene>
    <name evidence="3 5" type="ORF">BDZ99DRAFT_566228</name>
</gene>
<proteinExistence type="predicted"/>
<reference evidence="3 5" key="1">
    <citation type="journal article" date="2020" name="Stud. Mycol.">
        <title>101 Dothideomycetes genomes: a test case for predicting lifestyles and emergence of pathogens.</title>
        <authorList>
            <person name="Haridas S."/>
            <person name="Albert R."/>
            <person name="Binder M."/>
            <person name="Bloem J."/>
            <person name="Labutti K."/>
            <person name="Salamov A."/>
            <person name="Andreopoulos B."/>
            <person name="Baker S."/>
            <person name="Barry K."/>
            <person name="Bills G."/>
            <person name="Bluhm B."/>
            <person name="Cannon C."/>
            <person name="Castanera R."/>
            <person name="Culley D."/>
            <person name="Daum C."/>
            <person name="Ezra D."/>
            <person name="Gonzalez J."/>
            <person name="Henrissat B."/>
            <person name="Kuo A."/>
            <person name="Liang C."/>
            <person name="Lipzen A."/>
            <person name="Lutzoni F."/>
            <person name="Magnuson J."/>
            <person name="Mondo S."/>
            <person name="Nolan M."/>
            <person name="Ohm R."/>
            <person name="Pangilinan J."/>
            <person name="Park H.-J."/>
            <person name="Ramirez L."/>
            <person name="Alfaro M."/>
            <person name="Sun H."/>
            <person name="Tritt A."/>
            <person name="Yoshinaga Y."/>
            <person name="Zwiers L.-H."/>
            <person name="Turgeon B."/>
            <person name="Goodwin S."/>
            <person name="Spatafora J."/>
            <person name="Crous P."/>
            <person name="Grigoriev I."/>
        </authorList>
    </citation>
    <scope>NUCLEOTIDE SEQUENCE</scope>
    <source>
        <strain evidence="3 5">CBS 304.34</strain>
    </source>
</reference>
<evidence type="ECO:0000259" key="2">
    <source>
        <dbReference type="Pfam" id="PF16862"/>
    </source>
</evidence>
<keyword evidence="1" id="KW-0732">Signal</keyword>
<protein>
    <recommendedName>
        <fullName evidence="2">Beta-glucuronidase C-terminal domain-containing protein</fullName>
    </recommendedName>
</protein>
<evidence type="ECO:0000256" key="1">
    <source>
        <dbReference type="SAM" id="SignalP"/>
    </source>
</evidence>